<dbReference type="Proteomes" id="UP000007796">
    <property type="component" value="Unassembled WGS sequence"/>
</dbReference>
<feature type="region of interest" description="Disordered" evidence="1">
    <location>
        <begin position="509"/>
        <end position="577"/>
    </location>
</feature>
<proteinExistence type="predicted"/>
<name>F0XDA0_GROCL</name>
<gene>
    <name evidence="2" type="ORF">CMQ_1100</name>
</gene>
<feature type="compositionally biased region" description="Low complexity" evidence="1">
    <location>
        <begin position="407"/>
        <end position="431"/>
    </location>
</feature>
<reference evidence="2 3" key="1">
    <citation type="journal article" date="2011" name="Proc. Natl. Acad. Sci. U.S.A.">
        <title>Genome and transcriptome analyses of the mountain pine beetle-fungal symbiont Grosmannia clavigera, a lodgepole pine pathogen.</title>
        <authorList>
            <person name="DiGuistini S."/>
            <person name="Wang Y."/>
            <person name="Liao N.Y."/>
            <person name="Taylor G."/>
            <person name="Tanguay P."/>
            <person name="Feau N."/>
            <person name="Henrissat B."/>
            <person name="Chan S.K."/>
            <person name="Hesse-Orce U."/>
            <person name="Alamouti S.M."/>
            <person name="Tsui C.K.M."/>
            <person name="Docking R.T."/>
            <person name="Levasseur A."/>
            <person name="Haridas S."/>
            <person name="Robertson G."/>
            <person name="Birol I."/>
            <person name="Holt R.A."/>
            <person name="Marra M.A."/>
            <person name="Hamelin R.C."/>
            <person name="Hirst M."/>
            <person name="Jones S.J.M."/>
            <person name="Bohlmann J."/>
            <person name="Breuil C."/>
        </authorList>
    </citation>
    <scope>NUCLEOTIDE SEQUENCE [LARGE SCALE GENOMIC DNA]</scope>
    <source>
        <strain evidence="3">kw1407 / UAMH 11150</strain>
    </source>
</reference>
<evidence type="ECO:0008006" key="4">
    <source>
        <dbReference type="Google" id="ProtNLM"/>
    </source>
</evidence>
<dbReference type="InParanoid" id="F0XDA0"/>
<feature type="compositionally biased region" description="Basic and acidic residues" evidence="1">
    <location>
        <begin position="665"/>
        <end position="674"/>
    </location>
</feature>
<dbReference type="eggNOG" id="ENOG502SPPE">
    <property type="taxonomic scope" value="Eukaryota"/>
</dbReference>
<evidence type="ECO:0000313" key="3">
    <source>
        <dbReference type="Proteomes" id="UP000007796"/>
    </source>
</evidence>
<accession>F0XDA0</accession>
<feature type="region of interest" description="Disordered" evidence="1">
    <location>
        <begin position="390"/>
        <end position="450"/>
    </location>
</feature>
<dbReference type="RefSeq" id="XP_014173654.1">
    <property type="nucleotide sequence ID" value="XM_014318179.1"/>
</dbReference>
<protein>
    <recommendedName>
        <fullName evidence="4">Mucin</fullName>
    </recommendedName>
</protein>
<dbReference type="HOGENOM" id="CLU_008913_0_0_1"/>
<dbReference type="EMBL" id="GL629765">
    <property type="protein sequence ID" value="EFX04172.1"/>
    <property type="molecule type" value="Genomic_DNA"/>
</dbReference>
<feature type="region of interest" description="Disordered" evidence="1">
    <location>
        <begin position="13"/>
        <end position="48"/>
    </location>
</feature>
<feature type="region of interest" description="Disordered" evidence="1">
    <location>
        <begin position="106"/>
        <end position="165"/>
    </location>
</feature>
<feature type="region of interest" description="Disordered" evidence="1">
    <location>
        <begin position="629"/>
        <end position="685"/>
    </location>
</feature>
<feature type="compositionally biased region" description="Low complexity" evidence="1">
    <location>
        <begin position="131"/>
        <end position="143"/>
    </location>
</feature>
<feature type="compositionally biased region" description="Basic residues" evidence="1">
    <location>
        <begin position="527"/>
        <end position="537"/>
    </location>
</feature>
<feature type="compositionally biased region" description="Basic residues" evidence="1">
    <location>
        <begin position="675"/>
        <end position="685"/>
    </location>
</feature>
<dbReference type="OrthoDB" id="5380370at2759"/>
<dbReference type="GeneID" id="25973942"/>
<dbReference type="AlphaFoldDB" id="F0XDA0"/>
<sequence length="685" mass="75792">MLWLYRLNHSELAQRHRPDTDTDTTEQHGRPAADMPSQTALATPGDDSGMDSMTVAAASANGAFYHHNIAAQQHANAILGTGLWRPESAPSTGRNISPSPLLRRLARGAGRRHQSESPSGRPARISDRRAGSSSSSGYRSYSANTHDTRYGSARSASISSGVPPPLSRDEFEALPVAIQRKYFSTLERLRFAQDSGVDGICQHYDDISAQNLKRRKSRQYPSGSGNISGRLRRQSLRESPVTDSFIYAALPDKLRKREFSREEQVILAGQLRASVILDAADEAVYRIGRRASTRQLIPDIQIDSPSLSTRRSMESVGNGSIGPLDLAGNRASAVPDSFYNSFRWVDEDEDLDLRLFLDDYHANLREALPQHNKERHPSFRRRMSVSKIPFSLPLAEPSQPPVKDTRSTASVSPSPSQSSSPFPTVPSTVPSTVPPQSPVASQHPRRKSRALSLIGPKHTAHTAHTSHISLSSIDPGAAHYQNPEARLKLRVYLASPQKFDEAIEFGFPSTEGVSDAATGALDANSPRRSRSRMHSRRTLSDNSNTMQTFLDDDDDDRLDTDQASVPDPESPRTPNLFSTADTVVAGHRPSESYAQAPMSSREMTLRMTLTRPDLRACEELMYGWQPQPLPLGRKSQSPLREDLAMGSSSRPKDSIDQLFAGIDHWGPDPPEKGMMKRFWHRMRRS</sequence>
<evidence type="ECO:0000313" key="2">
    <source>
        <dbReference type="EMBL" id="EFX04172.1"/>
    </source>
</evidence>
<feature type="region of interest" description="Disordered" evidence="1">
    <location>
        <begin position="214"/>
        <end position="234"/>
    </location>
</feature>
<keyword evidence="3" id="KW-1185">Reference proteome</keyword>
<feature type="compositionally biased region" description="Basic and acidic residues" evidence="1">
    <location>
        <begin position="13"/>
        <end position="31"/>
    </location>
</feature>
<organism evidence="3">
    <name type="scientific">Grosmannia clavigera (strain kw1407 / UAMH 11150)</name>
    <name type="common">Blue stain fungus</name>
    <name type="synonym">Graphiocladiella clavigera</name>
    <dbReference type="NCBI Taxonomy" id="655863"/>
    <lineage>
        <taxon>Eukaryota</taxon>
        <taxon>Fungi</taxon>
        <taxon>Dikarya</taxon>
        <taxon>Ascomycota</taxon>
        <taxon>Pezizomycotina</taxon>
        <taxon>Sordariomycetes</taxon>
        <taxon>Sordariomycetidae</taxon>
        <taxon>Ophiostomatales</taxon>
        <taxon>Ophiostomataceae</taxon>
        <taxon>Leptographium</taxon>
    </lineage>
</organism>
<evidence type="ECO:0000256" key="1">
    <source>
        <dbReference type="SAM" id="MobiDB-lite"/>
    </source>
</evidence>